<organism evidence="1 2">
    <name type="scientific">Linum trigynum</name>
    <dbReference type="NCBI Taxonomy" id="586398"/>
    <lineage>
        <taxon>Eukaryota</taxon>
        <taxon>Viridiplantae</taxon>
        <taxon>Streptophyta</taxon>
        <taxon>Embryophyta</taxon>
        <taxon>Tracheophyta</taxon>
        <taxon>Spermatophyta</taxon>
        <taxon>Magnoliopsida</taxon>
        <taxon>eudicotyledons</taxon>
        <taxon>Gunneridae</taxon>
        <taxon>Pentapetalae</taxon>
        <taxon>rosids</taxon>
        <taxon>fabids</taxon>
        <taxon>Malpighiales</taxon>
        <taxon>Linaceae</taxon>
        <taxon>Linum</taxon>
    </lineage>
</organism>
<accession>A0AAV2CDZ9</accession>
<name>A0AAV2CDZ9_9ROSI</name>
<sequence length="98" mass="11433">MLIFWCQDTLPNRRQHRHEDPWMTWWRREVLEVVLPLCNEELVGWLADVVFVDWKKIASGNSQQTASLGEFAEILQTSNEISIDGGFILRERITCCVG</sequence>
<gene>
    <name evidence="1" type="ORF">LTRI10_LOCUS1943</name>
</gene>
<keyword evidence="2" id="KW-1185">Reference proteome</keyword>
<dbReference type="EMBL" id="OZ034813">
    <property type="protein sequence ID" value="CAL1354091.1"/>
    <property type="molecule type" value="Genomic_DNA"/>
</dbReference>
<evidence type="ECO:0000313" key="1">
    <source>
        <dbReference type="EMBL" id="CAL1354091.1"/>
    </source>
</evidence>
<proteinExistence type="predicted"/>
<dbReference type="Proteomes" id="UP001497516">
    <property type="component" value="Chromosome 1"/>
</dbReference>
<protein>
    <submittedName>
        <fullName evidence="1">Uncharacterized protein</fullName>
    </submittedName>
</protein>
<evidence type="ECO:0000313" key="2">
    <source>
        <dbReference type="Proteomes" id="UP001497516"/>
    </source>
</evidence>
<dbReference type="AlphaFoldDB" id="A0AAV2CDZ9"/>
<reference evidence="1 2" key="1">
    <citation type="submission" date="2024-04" db="EMBL/GenBank/DDBJ databases">
        <authorList>
            <person name="Fracassetti M."/>
        </authorList>
    </citation>
    <scope>NUCLEOTIDE SEQUENCE [LARGE SCALE GENOMIC DNA]</scope>
</reference>